<dbReference type="SUPFAM" id="SSF52540">
    <property type="entry name" value="P-loop containing nucleoside triphosphate hydrolases"/>
    <property type="match status" value="1"/>
</dbReference>
<protein>
    <recommendedName>
        <fullName evidence="1">AAA+ ATPase domain-containing protein</fullName>
    </recommendedName>
</protein>
<sequence length="895" mass="101310">MRPTSRDDFTVAIICALPLEADAAEALFDETYDRLAQFYGKQTRDMNTYINGRIGGHNIVLCYMPGIGKGNAAGVAATLLSSYPQIGLALVVGVCGGVPFPSSDTEIFLGDVIVSDAVIEYDFGKQYPWGFQRRTDVRDTLGRPDREIRSLMAALKASRNRSAFQTQMFQHLCAIQQSDVRWQHPGDTEDDVLFDACYDHKHYGEGASAKPHCLCGGLTDDICQAALDQNCNSLGCDKNLVLRRRPGADAIRAAVHIGKVASSDTVMKSGKHREDIVRKERVIAFEMEGAGVWDHLPCIVIKGVSDYADSHKSKKWQAYAAATGASAAKVFLEYWRPTYREGRQGEIAKVEEWILGQDGLTKIAIFGLGGIGKTQVALELAYRMRDRNECSIFWIPCTSYESVEQAYLSIAQIVGIQDVKPAEAKERVRNHLNQKSAGNWLLIFDNADDMDMWIKSSNNGPALKDFLPQNEQGHIIFTTRNRQLAAKLAAPHVVLIPDLDEPTGVQILEKSLIQKELLDDRDTTIAFLKQLTFLPLAIAQAVAYVNEHDIGLTDYLELLHEQEHDVIDLLSEDFEDERRYKTMKNPIATTWLISFQHIQRQDELAADYLSFMAFINPRNIPQSLLPQPTSKKKKTDAIGILKAYCFITEQAEDHSLGLHRLVRLVTRSWMRNNSQGIQWISKAADRLTEAFPRDYHTNQRLWRDYLPHALSLIGEPEFQIQQDKYIELLDRVSGCLFYNGRFRETLVIFDTIYSIQRRKYGDTHCVTLLNMIFLARLYICLGQLKKAEELGVQVLQTSQQMLESTDLITLYSMRLLALIYCGNVSQWKKAEELGVQMMKITMQILGPEHPVTLSSMNNLAFIYHEQKQWKKEEELGVQVMKMSKQILGPEHPETI</sequence>
<dbReference type="InterPro" id="IPR003593">
    <property type="entry name" value="AAA+_ATPase"/>
</dbReference>
<dbReference type="Pfam" id="PF01048">
    <property type="entry name" value="PNP_UDP_1"/>
    <property type="match status" value="1"/>
</dbReference>
<dbReference type="InterPro" id="IPR011990">
    <property type="entry name" value="TPR-like_helical_dom_sf"/>
</dbReference>
<dbReference type="Pfam" id="PF00931">
    <property type="entry name" value="NB-ARC"/>
    <property type="match status" value="1"/>
</dbReference>
<proteinExistence type="predicted"/>
<feature type="domain" description="AAA+ ATPase" evidence="1">
    <location>
        <begin position="359"/>
        <end position="500"/>
    </location>
</feature>
<dbReference type="InterPro" id="IPR035994">
    <property type="entry name" value="Nucleoside_phosphorylase_sf"/>
</dbReference>
<organism evidence="2 3">
    <name type="scientific">[Emmonsia] crescens</name>
    <dbReference type="NCBI Taxonomy" id="73230"/>
    <lineage>
        <taxon>Eukaryota</taxon>
        <taxon>Fungi</taxon>
        <taxon>Dikarya</taxon>
        <taxon>Ascomycota</taxon>
        <taxon>Pezizomycotina</taxon>
        <taxon>Eurotiomycetes</taxon>
        <taxon>Eurotiomycetidae</taxon>
        <taxon>Onygenales</taxon>
        <taxon>Ajellomycetaceae</taxon>
        <taxon>Emergomyces</taxon>
    </lineage>
</organism>
<gene>
    <name evidence="2" type="ORF">GX50_08878</name>
</gene>
<dbReference type="InterPro" id="IPR002182">
    <property type="entry name" value="NB-ARC"/>
</dbReference>
<dbReference type="AlphaFoldDB" id="A0A2B7YWD2"/>
<dbReference type="GO" id="GO:0009116">
    <property type="term" value="P:nucleoside metabolic process"/>
    <property type="evidence" value="ECO:0007669"/>
    <property type="project" value="InterPro"/>
</dbReference>
<evidence type="ECO:0000313" key="2">
    <source>
        <dbReference type="EMBL" id="PGH28384.1"/>
    </source>
</evidence>
<dbReference type="Proteomes" id="UP000226031">
    <property type="component" value="Unassembled WGS sequence"/>
</dbReference>
<dbReference type="InterPro" id="IPR053137">
    <property type="entry name" value="NLR-like"/>
</dbReference>
<dbReference type="GO" id="GO:0003824">
    <property type="term" value="F:catalytic activity"/>
    <property type="evidence" value="ECO:0007669"/>
    <property type="project" value="InterPro"/>
</dbReference>
<dbReference type="InterPro" id="IPR027417">
    <property type="entry name" value="P-loop_NTPase"/>
</dbReference>
<keyword evidence="3" id="KW-1185">Reference proteome</keyword>
<comment type="caution">
    <text evidence="2">The sequence shown here is derived from an EMBL/GenBank/DDBJ whole genome shotgun (WGS) entry which is preliminary data.</text>
</comment>
<dbReference type="SUPFAM" id="SSF53167">
    <property type="entry name" value="Purine and uridine phosphorylases"/>
    <property type="match status" value="1"/>
</dbReference>
<dbReference type="Pfam" id="PF13374">
    <property type="entry name" value="TPR_10"/>
    <property type="match status" value="1"/>
</dbReference>
<reference evidence="2 3" key="1">
    <citation type="submission" date="2017-10" db="EMBL/GenBank/DDBJ databases">
        <title>Comparative genomics in systemic dimorphic fungi from Ajellomycetaceae.</title>
        <authorList>
            <person name="Munoz J.F."/>
            <person name="Mcewen J.G."/>
            <person name="Clay O.K."/>
            <person name="Cuomo C.A."/>
        </authorList>
    </citation>
    <scope>NUCLEOTIDE SEQUENCE [LARGE SCALE GENOMIC DNA]</scope>
    <source>
        <strain evidence="2 3">UAMH4076</strain>
    </source>
</reference>
<dbReference type="InterPro" id="IPR000845">
    <property type="entry name" value="Nucleoside_phosphorylase_d"/>
</dbReference>
<dbReference type="Gene3D" id="3.40.50.300">
    <property type="entry name" value="P-loop containing nucleotide triphosphate hydrolases"/>
    <property type="match status" value="1"/>
</dbReference>
<dbReference type="PANTHER" id="PTHR46082">
    <property type="entry name" value="ATP/GTP-BINDING PROTEIN-RELATED"/>
    <property type="match status" value="1"/>
</dbReference>
<evidence type="ECO:0000259" key="1">
    <source>
        <dbReference type="SMART" id="SM00382"/>
    </source>
</evidence>
<dbReference type="Gene3D" id="1.25.40.10">
    <property type="entry name" value="Tetratricopeptide repeat domain"/>
    <property type="match status" value="1"/>
</dbReference>
<dbReference type="GO" id="GO:0043531">
    <property type="term" value="F:ADP binding"/>
    <property type="evidence" value="ECO:0007669"/>
    <property type="project" value="InterPro"/>
</dbReference>
<dbReference type="SMART" id="SM00382">
    <property type="entry name" value="AAA"/>
    <property type="match status" value="1"/>
</dbReference>
<dbReference type="VEuPathDB" id="FungiDB:EMCG_05321"/>
<dbReference type="SUPFAM" id="SSF48452">
    <property type="entry name" value="TPR-like"/>
    <property type="match status" value="1"/>
</dbReference>
<name>A0A2B7YWD2_9EURO</name>
<dbReference type="EMBL" id="PDND01000534">
    <property type="protein sequence ID" value="PGH28384.1"/>
    <property type="molecule type" value="Genomic_DNA"/>
</dbReference>
<evidence type="ECO:0000313" key="3">
    <source>
        <dbReference type="Proteomes" id="UP000226031"/>
    </source>
</evidence>
<feature type="non-terminal residue" evidence="2">
    <location>
        <position position="895"/>
    </location>
</feature>
<dbReference type="PANTHER" id="PTHR46082:SF6">
    <property type="entry name" value="AAA+ ATPASE DOMAIN-CONTAINING PROTEIN-RELATED"/>
    <property type="match status" value="1"/>
</dbReference>
<dbReference type="STRING" id="73230.A0A2B7YWD2"/>
<accession>A0A2B7YWD2</accession>
<dbReference type="Gene3D" id="3.40.50.1580">
    <property type="entry name" value="Nucleoside phosphorylase domain"/>
    <property type="match status" value="1"/>
</dbReference>